<dbReference type="SUPFAM" id="SSF52540">
    <property type="entry name" value="P-loop containing nucleoside triphosphate hydrolases"/>
    <property type="match status" value="1"/>
</dbReference>
<dbReference type="FunFam" id="3.40.50.300:FF:000021">
    <property type="entry name" value="Lon protease homolog"/>
    <property type="match status" value="1"/>
</dbReference>
<dbReference type="AlphaFoldDB" id="A0A9Q3GKD1"/>
<comment type="catalytic activity">
    <reaction evidence="6">
        <text>Hydrolysis of proteins in presence of ATP.</text>
        <dbReference type="EC" id="3.4.21.53"/>
    </reaction>
</comment>
<dbReference type="PROSITE" id="PS51786">
    <property type="entry name" value="LON_PROTEOLYTIC"/>
    <property type="match status" value="1"/>
</dbReference>
<dbReference type="GO" id="GO:0004252">
    <property type="term" value="F:serine-type endopeptidase activity"/>
    <property type="evidence" value="ECO:0007669"/>
    <property type="project" value="UniProtKB-UniRule"/>
</dbReference>
<sequence length="966" mass="109795">MLNDKDLLIICLLDLSNQQHHQDSILSKRQINNNDNDNDHHIHIISDFNHHNDNHHHSKSISSPKFYDWGCLAKSKIDFASTSSLFSPNSLIERIHLYDEINLDQTNPSESNNLLIKFKLITLNFLFTLNNHFNHHQKESNLKIFKLLNSLKLNDLSHFIDLLIYQIILIPWLEKVKFSSYYNLKLKIEKSLELFINLTLKFKSPANSLIYQINPIHHNPTNNNNNNNNSHLNFINSISSLNQLQKNLLINHYLNQLNRNPKSSNTFFSFDSNPSNLNHSSFINFNKSNHSNFLSSNLEHQNDELQQLENKINSAGMLKEAHQISIKELKRLTSTPPNSLDYSIIKNYLEIMLELPWSKSSSSQNQSILNHDFLEKSKNQLDSDHYGMIKVKRRILEFLSVIKLRKNLELSSSPIQPAEIQNQNNSFNQADLQNTLINNLNSNLLINPSSIISHQFNSSHSSDLKKKPSPILLLVGPPGVGKTSIAKSIAKALNKKFYRISLGGVKDECEIRGHRRTYVGSMPGLIVQALRRVGVNDPVILLDEIDKVGGQSINGDPSAALLEVLDPEQNSSFVDHYINTPIDLSTVTFLATANTTQTISPPLLDRLEMIELEGYLLDEKLNIAKRNLIPKQIENYSLSSTHFILDDDEIIKRLILFYTKESGVRGLEREIGSLCRAKVLEWIEYQEKIQNSKQQIDRFDPKIHFEDLHRILGPEKYEIELSNIKLKAGVAIGMAYQASGNGSLLYIESTWYPGKGHLKLTGSLGEVIKESAELAISWIKAHGEKMDLITKFDEMDFHIHFPSGSVKKDGPSAGVGLVLSLVSLLSQIPIDNCLAVTGEISLRGQVLAVGGIREKVLAAHRSGIKEIILPIKNQKEIEADEHLAAIKEKIKINYVNSLAQVIKLVFKDQLWKKTNDQELIKNKPVGLMKEIQKKDENLLLLNDEKDEIEKKKQGFERLIQMVDSLL</sequence>
<dbReference type="InterPro" id="IPR014721">
    <property type="entry name" value="Ribsml_uS5_D2-typ_fold_subgr"/>
</dbReference>
<dbReference type="Gene3D" id="3.30.230.10">
    <property type="match status" value="1"/>
</dbReference>
<dbReference type="InterPro" id="IPR003593">
    <property type="entry name" value="AAA+_ATPase"/>
</dbReference>
<dbReference type="InterPro" id="IPR020568">
    <property type="entry name" value="Ribosomal_Su5_D2-typ_SF"/>
</dbReference>
<dbReference type="InterPro" id="IPR027417">
    <property type="entry name" value="P-loop_NTPase"/>
</dbReference>
<dbReference type="EC" id="3.4.21.53" evidence="7"/>
<keyword evidence="12" id="KW-1185">Reference proteome</keyword>
<dbReference type="EMBL" id="AVOT02002527">
    <property type="protein sequence ID" value="MBW0470723.1"/>
    <property type="molecule type" value="Genomic_DNA"/>
</dbReference>
<dbReference type="Proteomes" id="UP000765509">
    <property type="component" value="Unassembled WGS sequence"/>
</dbReference>
<gene>
    <name evidence="11" type="ORF">O181_010438</name>
</gene>
<proteinExistence type="inferred from homology"/>
<feature type="active site" evidence="8">
    <location>
        <position position="855"/>
    </location>
</feature>
<dbReference type="GO" id="GO:0006508">
    <property type="term" value="P:proteolysis"/>
    <property type="evidence" value="ECO:0007669"/>
    <property type="project" value="UniProtKB-KW"/>
</dbReference>
<keyword evidence="4 8" id="KW-0720">Serine protease</keyword>
<dbReference type="InterPro" id="IPR054594">
    <property type="entry name" value="Lon_lid"/>
</dbReference>
<organism evidence="11 12">
    <name type="scientific">Austropuccinia psidii MF-1</name>
    <dbReference type="NCBI Taxonomy" id="1389203"/>
    <lineage>
        <taxon>Eukaryota</taxon>
        <taxon>Fungi</taxon>
        <taxon>Dikarya</taxon>
        <taxon>Basidiomycota</taxon>
        <taxon>Pucciniomycotina</taxon>
        <taxon>Pucciniomycetes</taxon>
        <taxon>Pucciniales</taxon>
        <taxon>Sphaerophragmiaceae</taxon>
        <taxon>Austropuccinia</taxon>
    </lineage>
</organism>
<keyword evidence="9" id="KW-0175">Coiled coil</keyword>
<dbReference type="InterPro" id="IPR008269">
    <property type="entry name" value="Lon_proteolytic"/>
</dbReference>
<keyword evidence="5" id="KW-0067">ATP-binding</keyword>
<dbReference type="GO" id="GO:0016887">
    <property type="term" value="F:ATP hydrolysis activity"/>
    <property type="evidence" value="ECO:0007669"/>
    <property type="project" value="InterPro"/>
</dbReference>
<feature type="domain" description="Lon proteolytic" evidence="10">
    <location>
        <begin position="725"/>
        <end position="908"/>
    </location>
</feature>
<evidence type="ECO:0000313" key="12">
    <source>
        <dbReference type="Proteomes" id="UP000765509"/>
    </source>
</evidence>
<comment type="similarity">
    <text evidence="8">Belongs to the peptidase S16 family.</text>
</comment>
<keyword evidence="2" id="KW-0547">Nucleotide-binding</keyword>
<keyword evidence="3 8" id="KW-0378">Hydrolase</keyword>
<dbReference type="Gene3D" id="3.40.50.300">
    <property type="entry name" value="P-loop containing nucleotide triphosphate hydrolases"/>
    <property type="match status" value="1"/>
</dbReference>
<dbReference type="Gene3D" id="1.20.5.5270">
    <property type="match status" value="1"/>
</dbReference>
<dbReference type="OrthoDB" id="2411602at2759"/>
<dbReference type="CDD" id="cd19500">
    <property type="entry name" value="RecA-like_Lon"/>
    <property type="match status" value="1"/>
</dbReference>
<dbReference type="GO" id="GO:0030163">
    <property type="term" value="P:protein catabolic process"/>
    <property type="evidence" value="ECO:0007669"/>
    <property type="project" value="InterPro"/>
</dbReference>
<feature type="coiled-coil region" evidence="9">
    <location>
        <begin position="291"/>
        <end position="318"/>
    </location>
</feature>
<evidence type="ECO:0000313" key="11">
    <source>
        <dbReference type="EMBL" id="MBW0470723.1"/>
    </source>
</evidence>
<feature type="active site" evidence="8">
    <location>
        <position position="812"/>
    </location>
</feature>
<evidence type="ECO:0000256" key="5">
    <source>
        <dbReference type="ARBA" id="ARBA00022840"/>
    </source>
</evidence>
<name>A0A9Q3GKD1_9BASI</name>
<dbReference type="GO" id="GO:0004176">
    <property type="term" value="F:ATP-dependent peptidase activity"/>
    <property type="evidence" value="ECO:0007669"/>
    <property type="project" value="UniProtKB-UniRule"/>
</dbReference>
<dbReference type="Pfam" id="PF00004">
    <property type="entry name" value="AAA"/>
    <property type="match status" value="1"/>
</dbReference>
<dbReference type="GO" id="GO:0005524">
    <property type="term" value="F:ATP binding"/>
    <property type="evidence" value="ECO:0007669"/>
    <property type="project" value="UniProtKB-KW"/>
</dbReference>
<feature type="coiled-coil region" evidence="9">
    <location>
        <begin position="931"/>
        <end position="958"/>
    </location>
</feature>
<dbReference type="SUPFAM" id="SSF54211">
    <property type="entry name" value="Ribosomal protein S5 domain 2-like"/>
    <property type="match status" value="1"/>
</dbReference>
<dbReference type="PRINTS" id="PR00830">
    <property type="entry name" value="ENDOLAPTASE"/>
</dbReference>
<dbReference type="InterPro" id="IPR003959">
    <property type="entry name" value="ATPase_AAA_core"/>
</dbReference>
<evidence type="ECO:0000256" key="1">
    <source>
        <dbReference type="ARBA" id="ARBA00022670"/>
    </source>
</evidence>
<dbReference type="InterPro" id="IPR027065">
    <property type="entry name" value="Lon_Prtase"/>
</dbReference>
<protein>
    <recommendedName>
        <fullName evidence="7">endopeptidase La</fullName>
        <ecNumber evidence="7">3.4.21.53</ecNumber>
    </recommendedName>
</protein>
<comment type="caution">
    <text evidence="11">The sequence shown here is derived from an EMBL/GenBank/DDBJ whole genome shotgun (WGS) entry which is preliminary data.</text>
</comment>
<keyword evidence="1 8" id="KW-0645">Protease</keyword>
<evidence type="ECO:0000256" key="3">
    <source>
        <dbReference type="ARBA" id="ARBA00022801"/>
    </source>
</evidence>
<evidence type="ECO:0000256" key="7">
    <source>
        <dbReference type="ARBA" id="ARBA00066743"/>
    </source>
</evidence>
<evidence type="ECO:0000256" key="2">
    <source>
        <dbReference type="ARBA" id="ARBA00022741"/>
    </source>
</evidence>
<evidence type="ECO:0000256" key="6">
    <source>
        <dbReference type="ARBA" id="ARBA00050665"/>
    </source>
</evidence>
<evidence type="ECO:0000256" key="8">
    <source>
        <dbReference type="PROSITE-ProRule" id="PRU01122"/>
    </source>
</evidence>
<dbReference type="Pfam" id="PF05362">
    <property type="entry name" value="Lon_C"/>
    <property type="match status" value="1"/>
</dbReference>
<evidence type="ECO:0000256" key="9">
    <source>
        <dbReference type="SAM" id="Coils"/>
    </source>
</evidence>
<accession>A0A9Q3GKD1</accession>
<dbReference type="SMART" id="SM00382">
    <property type="entry name" value="AAA"/>
    <property type="match status" value="1"/>
</dbReference>
<evidence type="ECO:0000256" key="4">
    <source>
        <dbReference type="ARBA" id="ARBA00022825"/>
    </source>
</evidence>
<evidence type="ECO:0000259" key="10">
    <source>
        <dbReference type="PROSITE" id="PS51786"/>
    </source>
</evidence>
<dbReference type="Gene3D" id="1.10.8.60">
    <property type="match status" value="1"/>
</dbReference>
<dbReference type="PANTHER" id="PTHR10046">
    <property type="entry name" value="ATP DEPENDENT LON PROTEASE FAMILY MEMBER"/>
    <property type="match status" value="1"/>
</dbReference>
<dbReference type="Pfam" id="PF22667">
    <property type="entry name" value="Lon_lid"/>
    <property type="match status" value="1"/>
</dbReference>
<reference evidence="11" key="1">
    <citation type="submission" date="2021-03" db="EMBL/GenBank/DDBJ databases">
        <title>Draft genome sequence of rust myrtle Austropuccinia psidii MF-1, a brazilian biotype.</title>
        <authorList>
            <person name="Quecine M.C."/>
            <person name="Pachon D.M.R."/>
            <person name="Bonatelli M.L."/>
            <person name="Correr F.H."/>
            <person name="Franceschini L.M."/>
            <person name="Leite T.F."/>
            <person name="Margarido G.R.A."/>
            <person name="Almeida C.A."/>
            <person name="Ferrarezi J.A."/>
            <person name="Labate C.A."/>
        </authorList>
    </citation>
    <scope>NUCLEOTIDE SEQUENCE</scope>
    <source>
        <strain evidence="11">MF-1</strain>
    </source>
</reference>